<feature type="compositionally biased region" description="Basic residues" evidence="2">
    <location>
        <begin position="148"/>
        <end position="159"/>
    </location>
</feature>
<dbReference type="GO" id="GO:0005815">
    <property type="term" value="C:microtubule organizing center"/>
    <property type="evidence" value="ECO:0007669"/>
    <property type="project" value="TreeGrafter"/>
</dbReference>
<dbReference type="PANTHER" id="PTHR21574:SF0">
    <property type="entry name" value="CENTROSOMAL PROTEIN OF 120 KDA"/>
    <property type="match status" value="1"/>
</dbReference>
<feature type="compositionally biased region" description="Acidic residues" evidence="2">
    <location>
        <begin position="1343"/>
        <end position="1356"/>
    </location>
</feature>
<reference evidence="4" key="2">
    <citation type="submission" date="2018-10" db="EMBL/GenBank/DDBJ databases">
        <title>Effector identification in a new, highly contiguous assembly of the strawberry crown rot pathogen Phytophthora cactorum.</title>
        <authorList>
            <person name="Armitage A.D."/>
            <person name="Nellist C.F."/>
            <person name="Bates H."/>
            <person name="Vickerstaff R.J."/>
            <person name="Harrison R.J."/>
        </authorList>
    </citation>
    <scope>NUCLEOTIDE SEQUENCE</scope>
    <source>
        <strain evidence="4">4040</strain>
    </source>
</reference>
<feature type="region of interest" description="Disordered" evidence="2">
    <location>
        <begin position="907"/>
        <end position="956"/>
    </location>
</feature>
<dbReference type="GO" id="GO:0008270">
    <property type="term" value="F:zinc ion binding"/>
    <property type="evidence" value="ECO:0007669"/>
    <property type="project" value="UniProtKB-KW"/>
</dbReference>
<protein>
    <recommendedName>
        <fullName evidence="3">C2H2-type domain-containing protein</fullName>
    </recommendedName>
</protein>
<feature type="compositionally biased region" description="Basic residues" evidence="2">
    <location>
        <begin position="1235"/>
        <end position="1244"/>
    </location>
</feature>
<dbReference type="Proteomes" id="UP000736787">
    <property type="component" value="Unassembled WGS sequence"/>
</dbReference>
<dbReference type="Proteomes" id="UP000251314">
    <property type="component" value="Unassembled WGS sequence"/>
</dbReference>
<evidence type="ECO:0000256" key="2">
    <source>
        <dbReference type="SAM" id="MobiDB-lite"/>
    </source>
</evidence>
<name>A0A329RRL9_9STRA</name>
<keyword evidence="1" id="KW-0479">Metal-binding</keyword>
<evidence type="ECO:0000313" key="5">
    <source>
        <dbReference type="EMBL" id="RAW27141.1"/>
    </source>
</evidence>
<evidence type="ECO:0000259" key="3">
    <source>
        <dbReference type="PROSITE" id="PS50157"/>
    </source>
</evidence>
<dbReference type="PANTHER" id="PTHR21574">
    <property type="entry name" value="CENTROSOMAL PROTEIN OF 120 KDA"/>
    <property type="match status" value="1"/>
</dbReference>
<dbReference type="PROSITE" id="PS50157">
    <property type="entry name" value="ZINC_FINGER_C2H2_2"/>
    <property type="match status" value="1"/>
</dbReference>
<dbReference type="GO" id="GO:0010564">
    <property type="term" value="P:regulation of cell cycle process"/>
    <property type="evidence" value="ECO:0007669"/>
    <property type="project" value="TreeGrafter"/>
</dbReference>
<dbReference type="Pfam" id="PF12416">
    <property type="entry name" value="DUF3668"/>
    <property type="match status" value="1"/>
</dbReference>
<dbReference type="EMBL" id="MJFZ01000587">
    <property type="protein sequence ID" value="RAW27141.1"/>
    <property type="molecule type" value="Genomic_DNA"/>
</dbReference>
<dbReference type="InterPro" id="IPR039893">
    <property type="entry name" value="CEP120-like"/>
</dbReference>
<reference evidence="5 6" key="1">
    <citation type="submission" date="2018-01" db="EMBL/GenBank/DDBJ databases">
        <title>Draft genome of the strawberry crown rot pathogen Phytophthora cactorum.</title>
        <authorList>
            <person name="Armitage A.D."/>
            <person name="Lysoe E."/>
            <person name="Nellist C.F."/>
            <person name="Harrison R.J."/>
            <person name="Brurberg M.B."/>
        </authorList>
    </citation>
    <scope>NUCLEOTIDE SEQUENCE [LARGE SCALE GENOMIC DNA]</scope>
    <source>
        <strain evidence="5 6">10300</strain>
    </source>
</reference>
<organism evidence="5 6">
    <name type="scientific">Phytophthora cactorum</name>
    <dbReference type="NCBI Taxonomy" id="29920"/>
    <lineage>
        <taxon>Eukaryota</taxon>
        <taxon>Sar</taxon>
        <taxon>Stramenopiles</taxon>
        <taxon>Oomycota</taxon>
        <taxon>Peronosporomycetes</taxon>
        <taxon>Peronosporales</taxon>
        <taxon>Peronosporaceae</taxon>
        <taxon>Phytophthora</taxon>
    </lineage>
</organism>
<dbReference type="VEuPathDB" id="FungiDB:PC110_g16467"/>
<feature type="compositionally biased region" description="Basic and acidic residues" evidence="2">
    <location>
        <begin position="1273"/>
        <end position="1283"/>
    </location>
</feature>
<feature type="domain" description="C2H2-type" evidence="3">
    <location>
        <begin position="785"/>
        <end position="815"/>
    </location>
</feature>
<feature type="compositionally biased region" description="Basic and acidic residues" evidence="2">
    <location>
        <begin position="1056"/>
        <end position="1078"/>
    </location>
</feature>
<sequence length="1412" mass="159892">MSEADLDDVYASDEYEPESPTRLQPSPTHAQQSPVLSAAVPTFQLDANLPDDDESEFGAVTPLPREKSKRGTPRESNAVSGRHLMDNTPWTYTVSALQVRMLRIPVVDSAAIRELRVFATIDKQAAQSRGSRWKQELHSVGGGSPLRSTKKRGKRNKSLRRVEPYRRSGLIEEAKWMRADGKLQWTFPMERFRRLKAYAPRIKAFVYGIGEAGAVNHSRAQMENLARQEKDGAILSFGWFFLDLRTPDLPERWLKLQNSPFGGEILISSTFLPVELSSTQPAQSVKKSTTQTEDKGHANVPAETRKMTVNKAEAVPTVVSGENGEYLQIGDGSGPDIFELSVFIQAAFNLLKVVETSMGENRHELEQTGFWLSYSLFDVVVQTDIFHNLSVAEFSPIRDSFRVKTSLKDLTLCLEAVGNLSVFMCTENRVLAGVEIPLHQLLLNGFFAEGTNKPRLGDTVDIDGKFSFPDFEDAVISASVAVELVESKDTRIQRDRPENNKSGQNPEIEVLKQATTTHDDETIPAETSEVNAGDQVLFKLDHIRLKTLAISRFTGEENLCLEVVIGEQEVSGVLEFCSYTKQQAFATCVALGAVLENFSCQTALDTVIRIRCFASVSNNFVASSSESAKAIQDDEGYPRSIVFPMLNESKQSVGQCTLTCTRGPEAHQQLGRELLRDAIQEERYYRLCLKLKSVRDIEIPGGYSLRYLNPFLSSAPVTSDWFTVKDKGELESLSFYCMFNLTKNPLQLKQEMQESVRIDLISSDEETVGSAVFSMSYLYFSEEHFCCSEDSCGEIFKTQSETEAHWLEVHTDSKLPDTQAGPEAYSHSYRSCSINIPIVSADISNGSAVQQPRRVGSIRVSAFLEDIGLLTEKHAAAQRAVLTLSSPPLQEKVNIKEETLDESRLHEDVSAKKVREQSTGTSVLREAEETSRNTPATRGVSTVEVSADNSHEEERARQLREREKEAAQLKETLERERSAWKQEQHLQQLQWKRRFAEMEKARMDELEEEWARREEERSNLLKVAQEEYQRLEQTLRKSLADLETRERRLAVAESALQREQEAKRDENDSLQRRLKSEQSHTLSLAKKQTEAYERRIALLESQLSDAERRAKQVEADFAEYRQQQRKLPESKLREEIAALKGNVSELEKQKMAKERECEIAEANIGKMKAQVDQMAGLLNREKKKHEARVVDELEKLRVKYIAREEKYVLDGDRDELRAIKKQLDDLKGYKLRGNGGKRRFHRQRSHESPSPQHHRNHWHTQSRQTAFVHHSRSSSEHYHPGSSFHSDHAYGDASDWEASSCVEIRRVDTTPQLTSREPQGEREYSSSRSHIFNHEGSLATDNFDTDQDQGELEDSEDTHGGPSDTELGRLLRERKLLLDSGAYDAQSYLVRELDRLISVTKAKAGHQSVRSS</sequence>
<feature type="compositionally biased region" description="Polar residues" evidence="2">
    <location>
        <begin position="932"/>
        <end position="948"/>
    </location>
</feature>
<evidence type="ECO:0000313" key="4">
    <source>
        <dbReference type="EMBL" id="KAG2928969.1"/>
    </source>
</evidence>
<keyword evidence="1" id="KW-0863">Zinc-finger</keyword>
<dbReference type="EMBL" id="RCMK01000434">
    <property type="protein sequence ID" value="KAG2928969.1"/>
    <property type="molecule type" value="Genomic_DNA"/>
</dbReference>
<feature type="compositionally biased region" description="Basic and acidic residues" evidence="2">
    <location>
        <begin position="907"/>
        <end position="916"/>
    </location>
</feature>
<accession>A0A329RRL9</accession>
<dbReference type="InterPro" id="IPR022136">
    <property type="entry name" value="DUF3668"/>
</dbReference>
<proteinExistence type="predicted"/>
<feature type="compositionally biased region" description="Acidic residues" evidence="2">
    <location>
        <begin position="1"/>
        <end position="17"/>
    </location>
</feature>
<feature type="region of interest" description="Disordered" evidence="2">
    <location>
        <begin position="1229"/>
        <end position="1283"/>
    </location>
</feature>
<feature type="region of interest" description="Disordered" evidence="2">
    <location>
        <begin position="129"/>
        <end position="159"/>
    </location>
</feature>
<evidence type="ECO:0000313" key="6">
    <source>
        <dbReference type="Proteomes" id="UP000251314"/>
    </source>
</evidence>
<dbReference type="STRING" id="29920.A0A329RRL9"/>
<feature type="region of interest" description="Disordered" evidence="2">
    <location>
        <begin position="1"/>
        <end position="83"/>
    </location>
</feature>
<feature type="region of interest" description="Disordered" evidence="2">
    <location>
        <begin position="1307"/>
        <end position="1367"/>
    </location>
</feature>
<gene>
    <name evidence="5" type="ORF">PC110_g16467</name>
    <name evidence="4" type="ORF">PC117_g14155</name>
</gene>
<dbReference type="PROSITE" id="PS00028">
    <property type="entry name" value="ZINC_FINGER_C2H2_1"/>
    <property type="match status" value="1"/>
</dbReference>
<keyword evidence="6" id="KW-1185">Reference proteome</keyword>
<evidence type="ECO:0000256" key="1">
    <source>
        <dbReference type="PROSITE-ProRule" id="PRU00042"/>
    </source>
</evidence>
<feature type="compositionally biased region" description="Polar residues" evidence="2">
    <location>
        <begin position="21"/>
        <end position="35"/>
    </location>
</feature>
<dbReference type="InterPro" id="IPR013087">
    <property type="entry name" value="Znf_C2H2_type"/>
</dbReference>
<keyword evidence="1" id="KW-0862">Zinc</keyword>
<dbReference type="OrthoDB" id="332250at2759"/>
<comment type="caution">
    <text evidence="5">The sequence shown here is derived from an EMBL/GenBank/DDBJ whole genome shotgun (WGS) entry which is preliminary data.</text>
</comment>
<feature type="region of interest" description="Disordered" evidence="2">
    <location>
        <begin position="1056"/>
        <end position="1086"/>
    </location>
</feature>